<protein>
    <submittedName>
        <fullName evidence="2">Uncharacterized protein</fullName>
    </submittedName>
</protein>
<evidence type="ECO:0000313" key="2">
    <source>
        <dbReference type="EMBL" id="KAJ5091342.1"/>
    </source>
</evidence>
<reference evidence="2" key="2">
    <citation type="journal article" date="2023" name="IMA Fungus">
        <title>Comparative genomic study of the Penicillium genus elucidates a diverse pangenome and 15 lateral gene transfer events.</title>
        <authorList>
            <person name="Petersen C."/>
            <person name="Sorensen T."/>
            <person name="Nielsen M.R."/>
            <person name="Sondergaard T.E."/>
            <person name="Sorensen J.L."/>
            <person name="Fitzpatrick D.A."/>
            <person name="Frisvad J.C."/>
            <person name="Nielsen K.L."/>
        </authorList>
    </citation>
    <scope>NUCLEOTIDE SEQUENCE</scope>
    <source>
        <strain evidence="2">IBT 34128</strain>
    </source>
</reference>
<evidence type="ECO:0000256" key="1">
    <source>
        <dbReference type="SAM" id="MobiDB-lite"/>
    </source>
</evidence>
<feature type="compositionally biased region" description="Polar residues" evidence="1">
    <location>
        <begin position="16"/>
        <end position="25"/>
    </location>
</feature>
<name>A0A9W9F0H5_9EURO</name>
<dbReference type="Proteomes" id="UP001141434">
    <property type="component" value="Unassembled WGS sequence"/>
</dbReference>
<feature type="region of interest" description="Disordered" evidence="1">
    <location>
        <begin position="16"/>
        <end position="78"/>
    </location>
</feature>
<dbReference type="GeneID" id="81395909"/>
<dbReference type="OrthoDB" id="4330769at2759"/>
<keyword evidence="3" id="KW-1185">Reference proteome</keyword>
<evidence type="ECO:0000313" key="3">
    <source>
        <dbReference type="Proteomes" id="UP001141434"/>
    </source>
</evidence>
<dbReference type="AlphaFoldDB" id="A0A9W9F0H5"/>
<dbReference type="RefSeq" id="XP_056509540.1">
    <property type="nucleotide sequence ID" value="XM_056656740.1"/>
</dbReference>
<accession>A0A9W9F0H5</accession>
<dbReference type="EMBL" id="JAPMSZ010000009">
    <property type="protein sequence ID" value="KAJ5091342.1"/>
    <property type="molecule type" value="Genomic_DNA"/>
</dbReference>
<proteinExistence type="predicted"/>
<comment type="caution">
    <text evidence="2">The sequence shown here is derived from an EMBL/GenBank/DDBJ whole genome shotgun (WGS) entry which is preliminary data.</text>
</comment>
<reference evidence="2" key="1">
    <citation type="submission" date="2022-11" db="EMBL/GenBank/DDBJ databases">
        <authorList>
            <person name="Petersen C."/>
        </authorList>
    </citation>
    <scope>NUCLEOTIDE SEQUENCE</scope>
    <source>
        <strain evidence="2">IBT 34128</strain>
    </source>
</reference>
<organism evidence="2 3">
    <name type="scientific">Penicillium alfredii</name>
    <dbReference type="NCBI Taxonomy" id="1506179"/>
    <lineage>
        <taxon>Eukaryota</taxon>
        <taxon>Fungi</taxon>
        <taxon>Dikarya</taxon>
        <taxon>Ascomycota</taxon>
        <taxon>Pezizomycotina</taxon>
        <taxon>Eurotiomycetes</taxon>
        <taxon>Eurotiomycetidae</taxon>
        <taxon>Eurotiales</taxon>
        <taxon>Aspergillaceae</taxon>
        <taxon>Penicillium</taxon>
    </lineage>
</organism>
<feature type="compositionally biased region" description="Low complexity" evidence="1">
    <location>
        <begin position="65"/>
        <end position="76"/>
    </location>
</feature>
<sequence>MYTYTPTHRFLVLSATEQGPYNPSNKFLVLSPTEYGPDPRTWDDQPQPEASSSLSPDMVPAHVRSNSSSSTSSTGSRFNDIAATLPNGFLYLGHPKSKPAF</sequence>
<gene>
    <name evidence="2" type="ORF">NUU61_006212</name>
</gene>